<comment type="caution">
    <text evidence="1">The sequence shown here is derived from an EMBL/GenBank/DDBJ whole genome shotgun (WGS) entry which is preliminary data.</text>
</comment>
<evidence type="ECO:0000313" key="2">
    <source>
        <dbReference type="Proteomes" id="UP001500909"/>
    </source>
</evidence>
<reference evidence="1 2" key="1">
    <citation type="journal article" date="2019" name="Int. J. Syst. Evol. Microbiol.">
        <title>The Global Catalogue of Microorganisms (GCM) 10K type strain sequencing project: providing services to taxonomists for standard genome sequencing and annotation.</title>
        <authorList>
            <consortium name="The Broad Institute Genomics Platform"/>
            <consortium name="The Broad Institute Genome Sequencing Center for Infectious Disease"/>
            <person name="Wu L."/>
            <person name="Ma J."/>
        </authorList>
    </citation>
    <scope>NUCLEOTIDE SEQUENCE [LARGE SCALE GENOMIC DNA]</scope>
    <source>
        <strain evidence="1 2">JCM 4805</strain>
    </source>
</reference>
<dbReference type="Proteomes" id="UP001500909">
    <property type="component" value="Unassembled WGS sequence"/>
</dbReference>
<evidence type="ECO:0000313" key="1">
    <source>
        <dbReference type="EMBL" id="GAA0472469.1"/>
    </source>
</evidence>
<name>A0ABN1ABQ4_9ACTN</name>
<sequence length="55" mass="6331">MLVTLCVNLPLNRRLARHGTPRPGIDLTAARREFERPWRAANVVRTPPTVRTWTP</sequence>
<protein>
    <submittedName>
        <fullName evidence="1">Uncharacterized protein</fullName>
    </submittedName>
</protein>
<gene>
    <name evidence="1" type="ORF">GCM10010361_40840</name>
</gene>
<organism evidence="1 2">
    <name type="scientific">Streptomyces olivaceiscleroticus</name>
    <dbReference type="NCBI Taxonomy" id="68245"/>
    <lineage>
        <taxon>Bacteria</taxon>
        <taxon>Bacillati</taxon>
        <taxon>Actinomycetota</taxon>
        <taxon>Actinomycetes</taxon>
        <taxon>Kitasatosporales</taxon>
        <taxon>Streptomycetaceae</taxon>
        <taxon>Streptomyces</taxon>
    </lineage>
</organism>
<dbReference type="EMBL" id="BAAABY010000029">
    <property type="protein sequence ID" value="GAA0472469.1"/>
    <property type="molecule type" value="Genomic_DNA"/>
</dbReference>
<accession>A0ABN1ABQ4</accession>
<proteinExistence type="predicted"/>
<keyword evidence="2" id="KW-1185">Reference proteome</keyword>